<keyword evidence="4 6" id="KW-1133">Transmembrane helix</keyword>
<dbReference type="RefSeq" id="XP_033421079.1">
    <property type="nucleotide sequence ID" value="XM_033575224.1"/>
</dbReference>
<dbReference type="AlphaFoldDB" id="A0A5M9MFG7"/>
<evidence type="ECO:0000256" key="1">
    <source>
        <dbReference type="ARBA" id="ARBA00004141"/>
    </source>
</evidence>
<feature type="transmembrane region" description="Helical" evidence="6">
    <location>
        <begin position="196"/>
        <end position="217"/>
    </location>
</feature>
<feature type="transmembrane region" description="Helical" evidence="6">
    <location>
        <begin position="261"/>
        <end position="284"/>
    </location>
</feature>
<protein>
    <recommendedName>
        <fullName evidence="9">Terpene cyclase</fullName>
    </recommendedName>
</protein>
<keyword evidence="5 6" id="KW-0472">Membrane</keyword>
<feature type="transmembrane region" description="Helical" evidence="6">
    <location>
        <begin position="229"/>
        <end position="249"/>
    </location>
</feature>
<organism evidence="7 8">
    <name type="scientific">Aspergillus tanneri</name>
    <dbReference type="NCBI Taxonomy" id="1220188"/>
    <lineage>
        <taxon>Eukaryota</taxon>
        <taxon>Fungi</taxon>
        <taxon>Dikarya</taxon>
        <taxon>Ascomycota</taxon>
        <taxon>Pezizomycotina</taxon>
        <taxon>Eurotiomycetes</taxon>
        <taxon>Eurotiomycetidae</taxon>
        <taxon>Eurotiales</taxon>
        <taxon>Aspergillaceae</taxon>
        <taxon>Aspergillus</taxon>
        <taxon>Aspergillus subgen. Circumdati</taxon>
    </lineage>
</organism>
<evidence type="ECO:0000256" key="2">
    <source>
        <dbReference type="ARBA" id="ARBA00006757"/>
    </source>
</evidence>
<evidence type="ECO:0008006" key="9">
    <source>
        <dbReference type="Google" id="ProtNLM"/>
    </source>
</evidence>
<dbReference type="EMBL" id="QUQM01000008">
    <property type="protein sequence ID" value="KAA8641717.1"/>
    <property type="molecule type" value="Genomic_DNA"/>
</dbReference>
<dbReference type="Pfam" id="PF25129">
    <property type="entry name" value="Pyr4-TMTC"/>
    <property type="match status" value="1"/>
</dbReference>
<comment type="subcellular location">
    <subcellularLocation>
        <location evidence="1">Membrane</location>
        <topology evidence="1">Multi-pass membrane protein</topology>
    </subcellularLocation>
</comment>
<accession>A0A5M9MFG7</accession>
<comment type="similarity">
    <text evidence="2">Belongs to the paxB family.</text>
</comment>
<dbReference type="Proteomes" id="UP000324241">
    <property type="component" value="Unassembled WGS sequence"/>
</dbReference>
<comment type="caution">
    <text evidence="7">The sequence shown here is derived from an EMBL/GenBank/DDBJ whole genome shotgun (WGS) entry which is preliminary data.</text>
</comment>
<feature type="transmembrane region" description="Helical" evidence="6">
    <location>
        <begin position="72"/>
        <end position="93"/>
    </location>
</feature>
<reference evidence="7 8" key="1">
    <citation type="submission" date="2019-08" db="EMBL/GenBank/DDBJ databases">
        <title>The genome sequence of a newly discovered highly antifungal drug resistant Aspergillus species, Aspergillus tanneri NIH 1004.</title>
        <authorList>
            <person name="Mounaud S."/>
            <person name="Singh I."/>
            <person name="Joardar V."/>
            <person name="Pakala S."/>
            <person name="Pakala S."/>
            <person name="Venepally P."/>
            <person name="Chung J.K."/>
            <person name="Losada L."/>
            <person name="Nierman W.C."/>
        </authorList>
    </citation>
    <scope>NUCLEOTIDE SEQUENCE [LARGE SCALE GENOMIC DNA]</scope>
    <source>
        <strain evidence="7 8">NIH1004</strain>
    </source>
</reference>
<dbReference type="PANTHER" id="PTHR42038">
    <property type="match status" value="1"/>
</dbReference>
<feature type="transmembrane region" description="Helical" evidence="6">
    <location>
        <begin position="170"/>
        <end position="190"/>
    </location>
</feature>
<dbReference type="PANTHER" id="PTHR42038:SF3">
    <property type="entry name" value="INTEGRAL MEMBRANE PROTEIN (AFU_ORTHOLOGUE AFUA_5G14600)"/>
    <property type="match status" value="1"/>
</dbReference>
<evidence type="ECO:0000313" key="7">
    <source>
        <dbReference type="EMBL" id="KAA8641717.1"/>
    </source>
</evidence>
<feature type="transmembrane region" description="Helical" evidence="6">
    <location>
        <begin position="130"/>
        <end position="149"/>
    </location>
</feature>
<dbReference type="OrthoDB" id="5294024at2759"/>
<evidence type="ECO:0000313" key="8">
    <source>
        <dbReference type="Proteomes" id="UP000324241"/>
    </source>
</evidence>
<proteinExistence type="inferred from homology"/>
<dbReference type="GO" id="GO:0016020">
    <property type="term" value="C:membrane"/>
    <property type="evidence" value="ECO:0007669"/>
    <property type="project" value="UniProtKB-SubCell"/>
</dbReference>
<evidence type="ECO:0000256" key="5">
    <source>
        <dbReference type="ARBA" id="ARBA00023136"/>
    </source>
</evidence>
<name>A0A5M9MFG7_9EURO</name>
<feature type="transmembrane region" description="Helical" evidence="6">
    <location>
        <begin position="105"/>
        <end position="124"/>
    </location>
</feature>
<evidence type="ECO:0000256" key="4">
    <source>
        <dbReference type="ARBA" id="ARBA00022989"/>
    </source>
</evidence>
<dbReference type="VEuPathDB" id="FungiDB:EYZ11_007133"/>
<dbReference type="InterPro" id="IPR039020">
    <property type="entry name" value="PaxB-like"/>
</dbReference>
<keyword evidence="3 6" id="KW-0812">Transmembrane</keyword>
<evidence type="ECO:0000256" key="6">
    <source>
        <dbReference type="SAM" id="Phobius"/>
    </source>
</evidence>
<dbReference type="GO" id="GO:0016829">
    <property type="term" value="F:lyase activity"/>
    <property type="evidence" value="ECO:0007669"/>
    <property type="project" value="InterPro"/>
</dbReference>
<evidence type="ECO:0000256" key="3">
    <source>
        <dbReference type="ARBA" id="ARBA00022692"/>
    </source>
</evidence>
<gene>
    <name evidence="7" type="ORF">ATNIH1004_010656</name>
</gene>
<sequence length="300" mass="33307">MAELFSSSSWCQSSSELFAPAEANTAERNQKLPVARILRPRTSPQTYLQSSSSGLVMDEFDFNLAPPEFQEIRWVVGSIFIVSGTGWLVNYFTTIRTALRDRTSGVSLFSLCNNLAWETVFAVIHRPPHLVAAAVITLWLLVNVYVIYVSVKFARESGPHSSPLVRYLPAITVLGFLGFLSGHIALAMHLGPTKALYWGGMICQVTLSASALSLLIERGHTRGASFGMWLSRFTASSFGVPGLFVRAVYWPSAWGWANSILMRWLSGAFFVLDISYGIVYYYIARSERQALGGRSTIKRE</sequence>
<dbReference type="GeneID" id="54333357"/>